<dbReference type="Proteomes" id="UP001529510">
    <property type="component" value="Unassembled WGS sequence"/>
</dbReference>
<accession>A0ABD0NS58</accession>
<sequence>GGYTFVAEAHTGDSSVIGRKWRMRLVGCREPLPQLAREAPSNNFAVKELKGYYIPNQKNIIC</sequence>
<name>A0ABD0NS58_CIRMR</name>
<protein>
    <recommendedName>
        <fullName evidence="1">Androglobin domain-containing protein</fullName>
    </recommendedName>
</protein>
<feature type="non-terminal residue" evidence="2">
    <location>
        <position position="62"/>
    </location>
</feature>
<dbReference type="Pfam" id="PF22069">
    <property type="entry name" value="Androglobin_IV"/>
    <property type="match status" value="1"/>
</dbReference>
<dbReference type="InterPro" id="IPR054094">
    <property type="entry name" value="Androglobin_IV"/>
</dbReference>
<proteinExistence type="predicted"/>
<dbReference type="EMBL" id="JAMKFB020000020">
    <property type="protein sequence ID" value="KAL0164749.1"/>
    <property type="molecule type" value="Genomic_DNA"/>
</dbReference>
<feature type="non-terminal residue" evidence="2">
    <location>
        <position position="1"/>
    </location>
</feature>
<organism evidence="2 3">
    <name type="scientific">Cirrhinus mrigala</name>
    <name type="common">Mrigala</name>
    <dbReference type="NCBI Taxonomy" id="683832"/>
    <lineage>
        <taxon>Eukaryota</taxon>
        <taxon>Metazoa</taxon>
        <taxon>Chordata</taxon>
        <taxon>Craniata</taxon>
        <taxon>Vertebrata</taxon>
        <taxon>Euteleostomi</taxon>
        <taxon>Actinopterygii</taxon>
        <taxon>Neopterygii</taxon>
        <taxon>Teleostei</taxon>
        <taxon>Ostariophysi</taxon>
        <taxon>Cypriniformes</taxon>
        <taxon>Cyprinidae</taxon>
        <taxon>Labeoninae</taxon>
        <taxon>Labeonini</taxon>
        <taxon>Cirrhinus</taxon>
    </lineage>
</organism>
<evidence type="ECO:0000313" key="3">
    <source>
        <dbReference type="Proteomes" id="UP001529510"/>
    </source>
</evidence>
<reference evidence="2 3" key="1">
    <citation type="submission" date="2024-05" db="EMBL/GenBank/DDBJ databases">
        <title>Genome sequencing and assembly of Indian major carp, Cirrhinus mrigala (Hamilton, 1822).</title>
        <authorList>
            <person name="Mohindra V."/>
            <person name="Chowdhury L.M."/>
            <person name="Lal K."/>
            <person name="Jena J.K."/>
        </authorList>
    </citation>
    <scope>NUCLEOTIDE SEQUENCE [LARGE SCALE GENOMIC DNA]</scope>
    <source>
        <strain evidence="2">CM1030</strain>
        <tissue evidence="2">Blood</tissue>
    </source>
</reference>
<dbReference type="InterPro" id="IPR053033">
    <property type="entry name" value="Androglobin-like"/>
</dbReference>
<dbReference type="PANTHER" id="PTHR46298">
    <property type="entry name" value="ANDROGLOBIN"/>
    <property type="match status" value="1"/>
</dbReference>
<comment type="caution">
    <text evidence="2">The sequence shown here is derived from an EMBL/GenBank/DDBJ whole genome shotgun (WGS) entry which is preliminary data.</text>
</comment>
<gene>
    <name evidence="2" type="ORF">M9458_040502</name>
</gene>
<evidence type="ECO:0000313" key="2">
    <source>
        <dbReference type="EMBL" id="KAL0164749.1"/>
    </source>
</evidence>
<dbReference type="AlphaFoldDB" id="A0ABD0NS58"/>
<dbReference type="PANTHER" id="PTHR46298:SF1">
    <property type="entry name" value="ANDROGLOBIN"/>
    <property type="match status" value="1"/>
</dbReference>
<evidence type="ECO:0000259" key="1">
    <source>
        <dbReference type="Pfam" id="PF22069"/>
    </source>
</evidence>
<feature type="domain" description="Androglobin" evidence="1">
    <location>
        <begin position="2"/>
        <end position="35"/>
    </location>
</feature>
<keyword evidence="3" id="KW-1185">Reference proteome</keyword>